<dbReference type="InterPro" id="IPR001501">
    <property type="entry name" value="Ni-dep_hyd_lsu"/>
</dbReference>
<evidence type="ECO:0000256" key="4">
    <source>
        <dbReference type="ARBA" id="ARBA00022596"/>
    </source>
</evidence>
<feature type="binding site" evidence="7">
    <location>
        <position position="479"/>
    </location>
    <ligand>
        <name>Fe cation</name>
        <dbReference type="ChEBI" id="CHEBI:24875"/>
    </ligand>
</feature>
<dbReference type="EMBL" id="CP158568">
    <property type="protein sequence ID" value="XBY46811.1"/>
    <property type="molecule type" value="Genomic_DNA"/>
</dbReference>
<proteinExistence type="inferred from homology"/>
<dbReference type="InterPro" id="IPR029014">
    <property type="entry name" value="NiFe-Hase_large"/>
</dbReference>
<dbReference type="GO" id="GO:0030313">
    <property type="term" value="C:cell envelope"/>
    <property type="evidence" value="ECO:0007669"/>
    <property type="project" value="UniProtKB-SubCell"/>
</dbReference>
<comment type="cofactor">
    <cofactor evidence="7">
        <name>Fe cation</name>
        <dbReference type="ChEBI" id="CHEBI:24875"/>
    </cofactor>
</comment>
<dbReference type="GO" id="GO:0016151">
    <property type="term" value="F:nickel cation binding"/>
    <property type="evidence" value="ECO:0007669"/>
    <property type="project" value="InterPro"/>
</dbReference>
<dbReference type="PROSITE" id="PS00507">
    <property type="entry name" value="NI_HGENASE_L_1"/>
    <property type="match status" value="1"/>
</dbReference>
<feature type="binding site" evidence="7">
    <location>
        <position position="476"/>
    </location>
    <ligand>
        <name>Ni(2+)</name>
        <dbReference type="ChEBI" id="CHEBI:49786"/>
    </ligand>
</feature>
<keyword evidence="7" id="KW-0460">Magnesium</keyword>
<dbReference type="Pfam" id="PF00374">
    <property type="entry name" value="NiFeSe_Hases"/>
    <property type="match status" value="2"/>
</dbReference>
<evidence type="ECO:0000313" key="8">
    <source>
        <dbReference type="EMBL" id="XBY46811.1"/>
    </source>
</evidence>
<feature type="binding site" evidence="7">
    <location>
        <position position="41"/>
    </location>
    <ligand>
        <name>Mg(2+)</name>
        <dbReference type="ChEBI" id="CHEBI:18420"/>
    </ligand>
</feature>
<accession>A0AAU7XF80</accession>
<dbReference type="InterPro" id="IPR018194">
    <property type="entry name" value="Ni-dep_hyd_lsu_Ni_BS"/>
</dbReference>
<feature type="binding site" evidence="7">
    <location>
        <position position="63"/>
    </location>
    <ligand>
        <name>Fe cation</name>
        <dbReference type="ChEBI" id="CHEBI:24875"/>
    </ligand>
</feature>
<keyword evidence="4 7" id="KW-0533">Nickel</keyword>
<feature type="binding site" evidence="7">
    <location>
        <position position="427"/>
    </location>
    <ligand>
        <name>Mg(2+)</name>
        <dbReference type="ChEBI" id="CHEBI:18420"/>
    </ligand>
</feature>
<keyword evidence="7" id="KW-0408">Iron</keyword>
<gene>
    <name evidence="8" type="ORF">ABS361_04975</name>
</gene>
<reference evidence="8" key="1">
    <citation type="submission" date="2024-06" db="EMBL/GenBank/DDBJ databases">
        <title>Methylostella associata gen. nov., sp. nov., a novel Ancalomicrobiaceae-affiliated facultatively methylotrophic bacteria that feed on methanotrophs of the genus Methylococcus.</title>
        <authorList>
            <person name="Saltykova V."/>
            <person name="Danilova O.V."/>
            <person name="Oshkin I.Y."/>
            <person name="Belova S.E."/>
            <person name="Pimenov N.V."/>
            <person name="Dedysh S.N."/>
        </authorList>
    </citation>
    <scope>NUCLEOTIDE SEQUENCE</scope>
    <source>
        <strain evidence="8">S20</strain>
    </source>
</reference>
<evidence type="ECO:0000256" key="6">
    <source>
        <dbReference type="ARBA" id="ARBA00023002"/>
    </source>
</evidence>
<feature type="binding site" evidence="7">
    <location>
        <position position="60"/>
    </location>
    <ligand>
        <name>Ni(2+)</name>
        <dbReference type="ChEBI" id="CHEBI:49786"/>
    </ligand>
</feature>
<dbReference type="AlphaFoldDB" id="A0AAU7XF80"/>
<dbReference type="RefSeq" id="WP_407051904.1">
    <property type="nucleotide sequence ID" value="NZ_CP158568.1"/>
</dbReference>
<comment type="subcellular location">
    <subcellularLocation>
        <location evidence="2">Cell envelope</location>
    </subcellularLocation>
</comment>
<dbReference type="GO" id="GO:0008901">
    <property type="term" value="F:ferredoxin hydrogenase activity"/>
    <property type="evidence" value="ECO:0007669"/>
    <property type="project" value="InterPro"/>
</dbReference>
<dbReference type="KEGG" id="mflg:ABS361_04975"/>
<sequence length="482" mass="50962">MRRLVVGPFNRVEGDLEVTLDVADGVVRSARVTTPLYRGFEEMLVGRPAMDALVIAPRICGICSVSQSMAAMTALRALSGVLPAPNGVIAANIAHAAENIADHLIHFAVFFMPDFTRPSYAGRPWYGAAVERFAAVKGSIAGDVLPARARLLTILGEVAGKWPHSLAFQPGGTTRALDLGARTRLLGVVREFRSFFERVVLGIGVEDFLAIETADALAAYAEERSADLPAFLRIAADLGLDRLGPGPGPLMSFGAYHGIDGTLFQPGVYSAAEGARPLDPDAIAEDVSHSFMRANPSLHPAAGETVPDVDRPESYTFAKAPRLGGRPVEVGALARQAVDGQPLVRALIARDGASGVTARIVARMVETARLVLALETWVRALDPKGPYAAPDTPRFTEGRAEGLVEAARGALGHWIAVRGGRISHYQIVAPTTWNFSPRDADGVPGPLETALAGTEVGALGAEAPAVQHVVRSFDPCMVCTAH</sequence>
<evidence type="ECO:0000256" key="7">
    <source>
        <dbReference type="PIRSR" id="PIRSR601501-1"/>
    </source>
</evidence>
<dbReference type="InterPro" id="IPR050867">
    <property type="entry name" value="NiFe/NiFeSe_hydrgnase_LSU"/>
</dbReference>
<keyword evidence="6" id="KW-0560">Oxidoreductase</keyword>
<keyword evidence="5 7" id="KW-0479">Metal-binding</keyword>
<dbReference type="PANTHER" id="PTHR42958">
    <property type="entry name" value="HYDROGENASE-2 LARGE CHAIN"/>
    <property type="match status" value="1"/>
</dbReference>
<dbReference type="SUPFAM" id="SSF56762">
    <property type="entry name" value="HydB/Nqo4-like"/>
    <property type="match status" value="1"/>
</dbReference>
<feature type="binding site" evidence="7">
    <location>
        <position position="63"/>
    </location>
    <ligand>
        <name>Ni(2+)</name>
        <dbReference type="ChEBI" id="CHEBI:49786"/>
    </ligand>
</feature>
<comment type="similarity">
    <text evidence="3">Belongs to the [NiFe]/[NiFeSe] hydrogenase large subunit family.</text>
</comment>
<dbReference type="Gene3D" id="1.10.645.10">
    <property type="entry name" value="Cytochrome-c3 Hydrogenase, chain B"/>
    <property type="match status" value="1"/>
</dbReference>
<name>A0AAU7XF80_9HYPH</name>
<evidence type="ECO:0000256" key="5">
    <source>
        <dbReference type="ARBA" id="ARBA00022723"/>
    </source>
</evidence>
<comment type="cofactor">
    <cofactor evidence="1 7">
        <name>Ni(2+)</name>
        <dbReference type="ChEBI" id="CHEBI:49786"/>
    </cofactor>
</comment>
<dbReference type="PANTHER" id="PTHR42958:SF4">
    <property type="entry name" value="HYDROGENASE EXPRESSION_FORMATION PROTEIN HUPK"/>
    <property type="match status" value="1"/>
</dbReference>
<evidence type="ECO:0000256" key="3">
    <source>
        <dbReference type="ARBA" id="ARBA00009292"/>
    </source>
</evidence>
<organism evidence="8">
    <name type="scientific">Methyloraptor flagellatus</name>
    <dbReference type="NCBI Taxonomy" id="3162530"/>
    <lineage>
        <taxon>Bacteria</taxon>
        <taxon>Pseudomonadati</taxon>
        <taxon>Pseudomonadota</taxon>
        <taxon>Alphaproteobacteria</taxon>
        <taxon>Hyphomicrobiales</taxon>
        <taxon>Ancalomicrobiaceae</taxon>
        <taxon>Methyloraptor</taxon>
    </lineage>
</organism>
<protein>
    <submittedName>
        <fullName evidence="8">Nickel-dependent hydrogenase large subunit</fullName>
    </submittedName>
</protein>
<evidence type="ECO:0000256" key="1">
    <source>
        <dbReference type="ARBA" id="ARBA00001967"/>
    </source>
</evidence>
<evidence type="ECO:0000256" key="2">
    <source>
        <dbReference type="ARBA" id="ARBA00004196"/>
    </source>
</evidence>
<feature type="binding site" evidence="7">
    <location>
        <position position="482"/>
    </location>
    <ligand>
        <name>Mg(2+)</name>
        <dbReference type="ChEBI" id="CHEBI:18420"/>
    </ligand>
</feature>